<reference evidence="2 3" key="1">
    <citation type="submission" date="2020-08" db="EMBL/GenBank/DDBJ databases">
        <title>Genomic Encyclopedia of Type Strains, Phase III (KMG-III): the genomes of soil and plant-associated and newly described type strains.</title>
        <authorList>
            <person name="Whitman W."/>
        </authorList>
    </citation>
    <scope>NUCLEOTIDE SEQUENCE [LARGE SCALE GENOMIC DNA]</scope>
    <source>
        <strain evidence="2 3">CECT 3287</strain>
    </source>
</reference>
<comment type="caution">
    <text evidence="2">The sequence shown here is derived from an EMBL/GenBank/DDBJ whole genome shotgun (WGS) entry which is preliminary data.</text>
</comment>
<protein>
    <submittedName>
        <fullName evidence="2">Pimeloyl-ACP methyl ester carboxylesterase</fullName>
    </submittedName>
</protein>
<dbReference type="SUPFAM" id="SSF53474">
    <property type="entry name" value="alpha/beta-Hydrolases"/>
    <property type="match status" value="1"/>
</dbReference>
<dbReference type="InterPro" id="IPR000073">
    <property type="entry name" value="AB_hydrolase_1"/>
</dbReference>
<sequence>MPRFPAPDGVQLFYDVLGTGDPLVVLGGGPGMDVRYLGDLGGLSAGRRLIRLDGRAAGRSEVPADRSTVSFVRQAGDVEALREHLGLDRLDLLAHSAGSLTAQEYAARHPGRVRRLVLVTPVGRTGRDIDLADVAAVRATRSAEPWYPQAAAAARELAAGGQGPFLQARLIPFHWHRWAPERRHEYVAGHSTSLPWLRDAFYAGAEAACPSPVSAPVLVVAGASDGMIGVAPARTVAAAHPGARLEVMPASGHRPWVEEPVAFRELVDGFLG</sequence>
<proteinExistence type="predicted"/>
<dbReference type="Proteomes" id="UP000590749">
    <property type="component" value="Unassembled WGS sequence"/>
</dbReference>
<feature type="domain" description="AB hydrolase-1" evidence="1">
    <location>
        <begin position="22"/>
        <end position="255"/>
    </location>
</feature>
<dbReference type="GO" id="GO:0003824">
    <property type="term" value="F:catalytic activity"/>
    <property type="evidence" value="ECO:0007669"/>
    <property type="project" value="UniProtKB-ARBA"/>
</dbReference>
<dbReference type="Gene3D" id="3.40.50.1820">
    <property type="entry name" value="alpha/beta hydrolase"/>
    <property type="match status" value="1"/>
</dbReference>
<dbReference type="EMBL" id="JACHXF010000008">
    <property type="protein sequence ID" value="MBB3096419.1"/>
    <property type="molecule type" value="Genomic_DNA"/>
</dbReference>
<dbReference type="AlphaFoldDB" id="A0A7W5AIJ9"/>
<organism evidence="2 3">
    <name type="scientific">Actinoplanes campanulatus</name>
    <dbReference type="NCBI Taxonomy" id="113559"/>
    <lineage>
        <taxon>Bacteria</taxon>
        <taxon>Bacillati</taxon>
        <taxon>Actinomycetota</taxon>
        <taxon>Actinomycetes</taxon>
        <taxon>Micromonosporales</taxon>
        <taxon>Micromonosporaceae</taxon>
        <taxon>Actinoplanes</taxon>
    </lineage>
</organism>
<dbReference type="PANTHER" id="PTHR43433:SF5">
    <property type="entry name" value="AB HYDROLASE-1 DOMAIN-CONTAINING PROTEIN"/>
    <property type="match status" value="1"/>
</dbReference>
<dbReference type="RefSeq" id="WP_183221867.1">
    <property type="nucleotide sequence ID" value="NZ_BMPW01000007.1"/>
</dbReference>
<accession>A0A7W5AIJ9</accession>
<evidence type="ECO:0000313" key="2">
    <source>
        <dbReference type="EMBL" id="MBB3096419.1"/>
    </source>
</evidence>
<dbReference type="PANTHER" id="PTHR43433">
    <property type="entry name" value="HYDROLASE, ALPHA/BETA FOLD FAMILY PROTEIN"/>
    <property type="match status" value="1"/>
</dbReference>
<gene>
    <name evidence="2" type="ORF">FHR83_004089</name>
</gene>
<dbReference type="InterPro" id="IPR029058">
    <property type="entry name" value="AB_hydrolase_fold"/>
</dbReference>
<evidence type="ECO:0000259" key="1">
    <source>
        <dbReference type="Pfam" id="PF00561"/>
    </source>
</evidence>
<keyword evidence="3" id="KW-1185">Reference proteome</keyword>
<name>A0A7W5AIJ9_9ACTN</name>
<dbReference type="InterPro" id="IPR050471">
    <property type="entry name" value="AB_hydrolase"/>
</dbReference>
<dbReference type="PRINTS" id="PR00111">
    <property type="entry name" value="ABHYDROLASE"/>
</dbReference>
<dbReference type="Pfam" id="PF00561">
    <property type="entry name" value="Abhydrolase_1"/>
    <property type="match status" value="1"/>
</dbReference>
<evidence type="ECO:0000313" key="3">
    <source>
        <dbReference type="Proteomes" id="UP000590749"/>
    </source>
</evidence>